<dbReference type="InterPro" id="IPR050640">
    <property type="entry name" value="Bact_2-comp_sensor_kinase"/>
</dbReference>
<dbReference type="CDD" id="cd12912">
    <property type="entry name" value="PDC2_MCP_like"/>
    <property type="match status" value="1"/>
</dbReference>
<evidence type="ECO:0000313" key="16">
    <source>
        <dbReference type="Proteomes" id="UP000184038"/>
    </source>
</evidence>
<dbReference type="InterPro" id="IPR003594">
    <property type="entry name" value="HATPase_dom"/>
</dbReference>
<dbReference type="InterPro" id="IPR005467">
    <property type="entry name" value="His_kinase_dom"/>
</dbReference>
<evidence type="ECO:0000256" key="12">
    <source>
        <dbReference type="SAM" id="Phobius"/>
    </source>
</evidence>
<dbReference type="RefSeq" id="WP_084139033.1">
    <property type="nucleotide sequence ID" value="NZ_FRCP01000005.1"/>
</dbReference>
<dbReference type="OrthoDB" id="9809348at2"/>
<feature type="domain" description="Histidine kinase" evidence="13">
    <location>
        <begin position="474"/>
        <end position="578"/>
    </location>
</feature>
<feature type="transmembrane region" description="Helical" evidence="12">
    <location>
        <begin position="290"/>
        <end position="312"/>
    </location>
</feature>
<evidence type="ECO:0000256" key="5">
    <source>
        <dbReference type="ARBA" id="ARBA00022553"/>
    </source>
</evidence>
<reference evidence="15 16" key="1">
    <citation type="submission" date="2016-11" db="EMBL/GenBank/DDBJ databases">
        <authorList>
            <person name="Jaros S."/>
            <person name="Januszkiewicz K."/>
            <person name="Wedrychowicz H."/>
        </authorList>
    </citation>
    <scope>NUCLEOTIDE SEQUENCE [LARGE SCALE GENOMIC DNA]</scope>
    <source>
        <strain evidence="15 16">DSM 15930</strain>
    </source>
</reference>
<accession>A0A1M7F8N0</accession>
<dbReference type="PROSITE" id="PS50109">
    <property type="entry name" value="HIS_KIN"/>
    <property type="match status" value="1"/>
</dbReference>
<keyword evidence="9 12" id="KW-1133">Transmembrane helix</keyword>
<dbReference type="SMART" id="SM00387">
    <property type="entry name" value="HATPase_c"/>
    <property type="match status" value="1"/>
</dbReference>
<comment type="subcellular location">
    <subcellularLocation>
        <location evidence="2">Cell membrane</location>
        <topology evidence="2">Multi-pass membrane protein</topology>
    </subcellularLocation>
</comment>
<keyword evidence="8 15" id="KW-0418">Kinase</keyword>
<dbReference type="Gene3D" id="3.30.565.10">
    <property type="entry name" value="Histidine kinase-like ATPase, C-terminal domain"/>
    <property type="match status" value="1"/>
</dbReference>
<dbReference type="CDD" id="cd18773">
    <property type="entry name" value="PDC1_HK_sensor"/>
    <property type="match status" value="1"/>
</dbReference>
<dbReference type="InterPro" id="IPR036890">
    <property type="entry name" value="HATPase_C_sf"/>
</dbReference>
<keyword evidence="11 12" id="KW-0472">Membrane</keyword>
<evidence type="ECO:0000256" key="7">
    <source>
        <dbReference type="ARBA" id="ARBA00022692"/>
    </source>
</evidence>
<proteinExistence type="predicted"/>
<name>A0A1M7F8N0_9FIRM</name>
<dbReference type="SUPFAM" id="SSF158472">
    <property type="entry name" value="HAMP domain-like"/>
    <property type="match status" value="1"/>
</dbReference>
<evidence type="ECO:0000256" key="11">
    <source>
        <dbReference type="ARBA" id="ARBA00023136"/>
    </source>
</evidence>
<dbReference type="STRING" id="1120996.SAMN02746066_00480"/>
<dbReference type="GO" id="GO:0005886">
    <property type="term" value="C:plasma membrane"/>
    <property type="evidence" value="ECO:0007669"/>
    <property type="project" value="UniProtKB-SubCell"/>
</dbReference>
<evidence type="ECO:0000256" key="9">
    <source>
        <dbReference type="ARBA" id="ARBA00022989"/>
    </source>
</evidence>
<gene>
    <name evidence="15" type="ORF">SAMN02746066_00480</name>
</gene>
<evidence type="ECO:0000256" key="6">
    <source>
        <dbReference type="ARBA" id="ARBA00022679"/>
    </source>
</evidence>
<dbReference type="InterPro" id="IPR033479">
    <property type="entry name" value="dCache_1"/>
</dbReference>
<dbReference type="PANTHER" id="PTHR34220">
    <property type="entry name" value="SENSOR HISTIDINE KINASE YPDA"/>
    <property type="match status" value="1"/>
</dbReference>
<evidence type="ECO:0000259" key="14">
    <source>
        <dbReference type="PROSITE" id="PS50885"/>
    </source>
</evidence>
<evidence type="ECO:0000256" key="1">
    <source>
        <dbReference type="ARBA" id="ARBA00000085"/>
    </source>
</evidence>
<dbReference type="PROSITE" id="PS50885">
    <property type="entry name" value="HAMP"/>
    <property type="match status" value="1"/>
</dbReference>
<evidence type="ECO:0000313" key="15">
    <source>
        <dbReference type="EMBL" id="SHM00401.1"/>
    </source>
</evidence>
<dbReference type="EC" id="2.7.13.3" evidence="3"/>
<protein>
    <recommendedName>
        <fullName evidence="3">histidine kinase</fullName>
        <ecNumber evidence="3">2.7.13.3</ecNumber>
    </recommendedName>
</protein>
<dbReference type="Proteomes" id="UP000184038">
    <property type="component" value="Unassembled WGS sequence"/>
</dbReference>
<keyword evidence="4" id="KW-1003">Cell membrane</keyword>
<keyword evidence="7 12" id="KW-0812">Transmembrane</keyword>
<dbReference type="GO" id="GO:0000155">
    <property type="term" value="F:phosphorelay sensor kinase activity"/>
    <property type="evidence" value="ECO:0007669"/>
    <property type="project" value="InterPro"/>
</dbReference>
<organism evidence="15 16">
    <name type="scientific">Anaerosporobacter mobilis DSM 15930</name>
    <dbReference type="NCBI Taxonomy" id="1120996"/>
    <lineage>
        <taxon>Bacteria</taxon>
        <taxon>Bacillati</taxon>
        <taxon>Bacillota</taxon>
        <taxon>Clostridia</taxon>
        <taxon>Lachnospirales</taxon>
        <taxon>Lachnospiraceae</taxon>
        <taxon>Anaerosporobacter</taxon>
    </lineage>
</organism>
<dbReference type="InterPro" id="IPR010559">
    <property type="entry name" value="Sig_transdc_His_kin_internal"/>
</dbReference>
<dbReference type="Pfam" id="PF06580">
    <property type="entry name" value="His_kinase"/>
    <property type="match status" value="1"/>
</dbReference>
<dbReference type="EMBL" id="FRCP01000005">
    <property type="protein sequence ID" value="SHM00401.1"/>
    <property type="molecule type" value="Genomic_DNA"/>
</dbReference>
<dbReference type="AlphaFoldDB" id="A0A1M7F8N0"/>
<evidence type="ECO:0000256" key="4">
    <source>
        <dbReference type="ARBA" id="ARBA00022475"/>
    </source>
</evidence>
<dbReference type="InterPro" id="IPR003660">
    <property type="entry name" value="HAMP_dom"/>
</dbReference>
<dbReference type="PANTHER" id="PTHR34220:SF7">
    <property type="entry name" value="SENSOR HISTIDINE KINASE YPDA"/>
    <property type="match status" value="1"/>
</dbReference>
<dbReference type="Gene3D" id="6.10.340.10">
    <property type="match status" value="1"/>
</dbReference>
<dbReference type="SUPFAM" id="SSF55874">
    <property type="entry name" value="ATPase domain of HSP90 chaperone/DNA topoisomerase II/histidine kinase"/>
    <property type="match status" value="1"/>
</dbReference>
<comment type="catalytic activity">
    <reaction evidence="1">
        <text>ATP + protein L-histidine = ADP + protein N-phospho-L-histidine.</text>
        <dbReference type="EC" id="2.7.13.3"/>
    </reaction>
</comment>
<feature type="domain" description="HAMP" evidence="14">
    <location>
        <begin position="314"/>
        <end position="367"/>
    </location>
</feature>
<dbReference type="Gene3D" id="3.30.450.20">
    <property type="entry name" value="PAS domain"/>
    <property type="match status" value="1"/>
</dbReference>
<keyword evidence="6" id="KW-0808">Transferase</keyword>
<evidence type="ECO:0000256" key="8">
    <source>
        <dbReference type="ARBA" id="ARBA00022777"/>
    </source>
</evidence>
<feature type="transmembrane region" description="Helical" evidence="12">
    <location>
        <begin position="21"/>
        <end position="50"/>
    </location>
</feature>
<dbReference type="Pfam" id="PF02743">
    <property type="entry name" value="dCache_1"/>
    <property type="match status" value="1"/>
</dbReference>
<evidence type="ECO:0000256" key="3">
    <source>
        <dbReference type="ARBA" id="ARBA00012438"/>
    </source>
</evidence>
<keyword evidence="16" id="KW-1185">Reference proteome</keyword>
<keyword evidence="5" id="KW-0597">Phosphoprotein</keyword>
<evidence type="ECO:0000259" key="13">
    <source>
        <dbReference type="PROSITE" id="PS50109"/>
    </source>
</evidence>
<evidence type="ECO:0000256" key="10">
    <source>
        <dbReference type="ARBA" id="ARBA00023012"/>
    </source>
</evidence>
<dbReference type="Pfam" id="PF02518">
    <property type="entry name" value="HATPase_c"/>
    <property type="match status" value="1"/>
</dbReference>
<sequence length="585" mass="66654">MKKPNNKKINNKKEVDPKLRLNRVSLSTIMTTLVIGIILFAVVIVLVTLIKIYQVSMEQSAITSSEQAIVQVQNTITNYTEDIGEIMESIRDNISMEEKTKNDFFTNLLKIHTDVVSVVVYDTNGNLMNCWSGDFKLKDKTIRNLSYNKIIESKKILNISTPHVNSLLEGYYPWVVTISHVMDNPKGERMQITMDIRFSNIANYIDDVGIGQHGYCFIMDGSGNIVYHPQQQLIYSGLKEENTKELANLEDGHYTKSNVMYTMYTVENCDWRVVGVSYVDELITSKVTNMIQIVAVLLVVVLIVAFVIGLFISRLISRPANRLAKAMSGFESDAENFKYTHINGTREIAALSDSFEHMVVQIQSLMEKVRQEEISLRKTELNALQSQINPHFLYNTLDSIAWMCEEHRSEEAVEMVSSLAKLFRISISKGHELITLEKELQHAESYLKIQKYRYKSQFSYDFNIDEACLSYLCNKITLQPIIENAIYHGLDMVDKGIITIEVSGLEEDIVLRVIDNGVGMTDEQCNEILQRETSDKTGIGIKNVNDRIKIYFGDLYGVTIKSELDVGTEISILIPKIQEDRYGTK</sequence>
<keyword evidence="10" id="KW-0902">Two-component regulatory system</keyword>
<evidence type="ECO:0000256" key="2">
    <source>
        <dbReference type="ARBA" id="ARBA00004651"/>
    </source>
</evidence>